<organism evidence="1 2">
    <name type="scientific">Mycolicibacterium pulveris</name>
    <name type="common">Mycobacterium pulveris</name>
    <dbReference type="NCBI Taxonomy" id="36813"/>
    <lineage>
        <taxon>Bacteria</taxon>
        <taxon>Bacillati</taxon>
        <taxon>Actinomycetota</taxon>
        <taxon>Actinomycetes</taxon>
        <taxon>Mycobacteriales</taxon>
        <taxon>Mycobacteriaceae</taxon>
        <taxon>Mycolicibacterium</taxon>
    </lineage>
</organism>
<protein>
    <recommendedName>
        <fullName evidence="3">ER-bound oxygenase mpaB/mpaB'/Rubber oxygenase catalytic domain-containing protein</fullName>
    </recommendedName>
</protein>
<gene>
    <name evidence="1" type="ORF">MPUL_24000</name>
</gene>
<dbReference type="Proteomes" id="UP000467252">
    <property type="component" value="Chromosome"/>
</dbReference>
<accession>A0A7I7UIQ6</accession>
<dbReference type="InterPro" id="IPR037473">
    <property type="entry name" value="Lcp-like"/>
</dbReference>
<evidence type="ECO:0008006" key="3">
    <source>
        <dbReference type="Google" id="ProtNLM"/>
    </source>
</evidence>
<dbReference type="PANTHER" id="PTHR37539:SF1">
    <property type="entry name" value="ER-BOUND OXYGENASE MPAB_MPAB'_RUBBER OXYGENASE CATALYTIC DOMAIN-CONTAINING PROTEIN"/>
    <property type="match status" value="1"/>
</dbReference>
<keyword evidence="2" id="KW-1185">Reference proteome</keyword>
<sequence>MPEPSPRPPGAPTAFRYPECNGRRVGLRNLVKRLTGVDLFPTDAVARAFIAGLTEGDPVAERFVAETYHGELGARKARELVERAQRDSIDSVPEAPESMRALFAEFEQLPGWVDPELVEEGAAVWRRWAYALGALGNAGTNDTYTEGWLAVPLSLSGGYAGQRALHRYLETSRWWIEVCRPGAVLTPGSLGRNISMHVRIMHVSVRERVKQHPEWDAERWGLPISQSAMLLTLLGGSVAPALGLYLLGHLTSAREVRAVLHFNRYCGHLVGVRCDGYFPETVADAWRILFMADAARSYDSADSGTELVESFVPAFAPAPAQRGLARLRAEYHYRVQAGYLGLYMLPWNRRRYRLPSAVPGILLLLLRSPLILALELARRASGWVDRRWQQANLSRWENWLRWQSDGKAAAFEAAAPLRR</sequence>
<dbReference type="EMBL" id="AP022599">
    <property type="protein sequence ID" value="BBY81242.1"/>
    <property type="molecule type" value="Genomic_DNA"/>
</dbReference>
<reference evidence="1 2" key="1">
    <citation type="journal article" date="2019" name="Emerg. Microbes Infect.">
        <title>Comprehensive subspecies identification of 175 nontuberculous mycobacteria species based on 7547 genomic profiles.</title>
        <authorList>
            <person name="Matsumoto Y."/>
            <person name="Kinjo T."/>
            <person name="Motooka D."/>
            <person name="Nabeya D."/>
            <person name="Jung N."/>
            <person name="Uechi K."/>
            <person name="Horii T."/>
            <person name="Iida T."/>
            <person name="Fujita J."/>
            <person name="Nakamura S."/>
        </authorList>
    </citation>
    <scope>NUCLEOTIDE SEQUENCE [LARGE SCALE GENOMIC DNA]</scope>
    <source>
        <strain evidence="1 2">JCM 6370</strain>
    </source>
</reference>
<name>A0A7I7UIQ6_MYCPV</name>
<evidence type="ECO:0000313" key="1">
    <source>
        <dbReference type="EMBL" id="BBY81242.1"/>
    </source>
</evidence>
<evidence type="ECO:0000313" key="2">
    <source>
        <dbReference type="Proteomes" id="UP000467252"/>
    </source>
</evidence>
<dbReference type="RefSeq" id="WP_163900509.1">
    <property type="nucleotide sequence ID" value="NZ_AP022599.1"/>
</dbReference>
<dbReference type="PANTHER" id="PTHR37539">
    <property type="entry name" value="SECRETED PROTEIN-RELATED"/>
    <property type="match status" value="1"/>
</dbReference>
<proteinExistence type="predicted"/>
<dbReference type="AlphaFoldDB" id="A0A7I7UIQ6"/>